<protein>
    <submittedName>
        <fullName evidence="1">Uncharacterized protein</fullName>
    </submittedName>
</protein>
<dbReference type="EMBL" id="DS231621">
    <property type="protein sequence ID" value="EDU50093.1"/>
    <property type="molecule type" value="Genomic_DNA"/>
</dbReference>
<dbReference type="Proteomes" id="UP000001471">
    <property type="component" value="Unassembled WGS sequence"/>
</dbReference>
<dbReference type="HOGENOM" id="CLU_1960709_0_0_1"/>
<dbReference type="InParanoid" id="B2WA61"/>
<proteinExistence type="predicted"/>
<evidence type="ECO:0000313" key="1">
    <source>
        <dbReference type="EMBL" id="EDU50093.1"/>
    </source>
</evidence>
<gene>
    <name evidence="1" type="ORF">PTRG_07174</name>
</gene>
<reference evidence="2" key="1">
    <citation type="journal article" date="2013" name="G3 (Bethesda)">
        <title>Comparative genomics of a plant-pathogenic fungus, Pyrenophora tritici-repentis, reveals transduplication and the impact of repeat elements on pathogenicity and population divergence.</title>
        <authorList>
            <person name="Manning V.A."/>
            <person name="Pandelova I."/>
            <person name="Dhillon B."/>
            <person name="Wilhelm L.J."/>
            <person name="Goodwin S.B."/>
            <person name="Berlin A.M."/>
            <person name="Figueroa M."/>
            <person name="Freitag M."/>
            <person name="Hane J.K."/>
            <person name="Henrissat B."/>
            <person name="Holman W.H."/>
            <person name="Kodira C.D."/>
            <person name="Martin J."/>
            <person name="Oliver R.P."/>
            <person name="Robbertse B."/>
            <person name="Schackwitz W."/>
            <person name="Schwartz D.C."/>
            <person name="Spatafora J.W."/>
            <person name="Turgeon B.G."/>
            <person name="Yandava C."/>
            <person name="Young S."/>
            <person name="Zhou S."/>
            <person name="Zeng Q."/>
            <person name="Grigoriev I.V."/>
            <person name="Ma L.-J."/>
            <person name="Ciuffetti L.M."/>
        </authorList>
    </citation>
    <scope>NUCLEOTIDE SEQUENCE [LARGE SCALE GENOMIC DNA]</scope>
    <source>
        <strain evidence="2">Pt-1C-BFP</strain>
    </source>
</reference>
<name>B2WA61_PYRTR</name>
<sequence length="128" mass="14148">MYTTLDFIVLTKSKSVKAMLLTPPYYTAISPLKSPPISLSHLDALDFPTITHISTAYLRTRRPPPPCSYAKSCPALTLSTTAANFCAKDMRWKDTFDAVYVSTDDAMWYGTARQDNSPGGVRVVVCYA</sequence>
<dbReference type="AlphaFoldDB" id="B2WA61"/>
<accession>B2WA61</accession>
<organism evidence="1 2">
    <name type="scientific">Pyrenophora tritici-repentis (strain Pt-1C-BFP)</name>
    <name type="common">Wheat tan spot fungus</name>
    <name type="synonym">Drechslera tritici-repentis</name>
    <dbReference type="NCBI Taxonomy" id="426418"/>
    <lineage>
        <taxon>Eukaryota</taxon>
        <taxon>Fungi</taxon>
        <taxon>Dikarya</taxon>
        <taxon>Ascomycota</taxon>
        <taxon>Pezizomycotina</taxon>
        <taxon>Dothideomycetes</taxon>
        <taxon>Pleosporomycetidae</taxon>
        <taxon>Pleosporales</taxon>
        <taxon>Pleosporineae</taxon>
        <taxon>Pleosporaceae</taxon>
        <taxon>Pyrenophora</taxon>
    </lineage>
</organism>
<evidence type="ECO:0000313" key="2">
    <source>
        <dbReference type="Proteomes" id="UP000001471"/>
    </source>
</evidence>